<evidence type="ECO:0000313" key="4">
    <source>
        <dbReference type="Proteomes" id="UP001408789"/>
    </source>
</evidence>
<feature type="compositionally biased region" description="Basic and acidic residues" evidence="1">
    <location>
        <begin position="200"/>
        <end position="212"/>
    </location>
</feature>
<gene>
    <name evidence="3" type="ORF">SSX86_025130</name>
</gene>
<dbReference type="AlphaFoldDB" id="A0AAP0CIV8"/>
<dbReference type="InterPro" id="IPR024752">
    <property type="entry name" value="Myb/SANT-like_dom"/>
</dbReference>
<feature type="region of interest" description="Disordered" evidence="1">
    <location>
        <begin position="163"/>
        <end position="220"/>
    </location>
</feature>
<name>A0AAP0CIV8_9ASTR</name>
<dbReference type="PANTHER" id="PTHR31704:SF40">
    <property type="entry name" value="MYB_SANT-LIKE DOMAIN-CONTAINING PROTEIN"/>
    <property type="match status" value="1"/>
</dbReference>
<proteinExistence type="predicted"/>
<accession>A0AAP0CIV8</accession>
<protein>
    <recommendedName>
        <fullName evidence="2">Myb/SANT-like domain-containing protein</fullName>
    </recommendedName>
</protein>
<reference evidence="3 4" key="1">
    <citation type="submission" date="2024-04" db="EMBL/GenBank/DDBJ databases">
        <title>The reference genome of an endangered Asteraceae, Deinandra increscens subsp. villosa, native to the Central Coast of California.</title>
        <authorList>
            <person name="Guilliams M."/>
            <person name="Hasenstab-Lehman K."/>
            <person name="Meyer R."/>
            <person name="Mcevoy S."/>
        </authorList>
    </citation>
    <scope>NUCLEOTIDE SEQUENCE [LARGE SCALE GENOMIC DNA]</scope>
    <source>
        <tissue evidence="3">Leaf</tissue>
    </source>
</reference>
<sequence length="305" mass="34660">MDNNDSRQTWTDDSTKFLLESCVEEFARVGRNGSSLRRESWDVLGKKLKERFGMNLQQKQIRNAFDTCKEKYVGWCYLRNKTGNLYDPRTNMFTLTSQEWEDFKKGHPRAMPLKSRPLPHLDLYIAVFDGLSATGANQWTSTQTSGVSSSPHVQTLQIQDSSFHNLEDDDGDSHGQGFPNDGDSHGQGFQNDDETPSNNDRAKSKANDDGGRSKKKAKVNLDELATDMQQALKHMVKSREGPSIEECYEKLKLVGLDHMDPLFLGAFNIFGRSMEMRQAWMTLPLEPEVLKGWLKITGTTYGMFK</sequence>
<dbReference type="Pfam" id="PF12776">
    <property type="entry name" value="Myb_DNA-bind_3"/>
    <property type="match status" value="1"/>
</dbReference>
<dbReference type="Proteomes" id="UP001408789">
    <property type="component" value="Unassembled WGS sequence"/>
</dbReference>
<comment type="caution">
    <text evidence="3">The sequence shown here is derived from an EMBL/GenBank/DDBJ whole genome shotgun (WGS) entry which is preliminary data.</text>
</comment>
<dbReference type="PANTHER" id="PTHR31704">
    <property type="entry name" value="MYB/SANT-LIKE DNA-BINDING DOMAIN PROTEIN-RELATED"/>
    <property type="match status" value="1"/>
</dbReference>
<evidence type="ECO:0000313" key="3">
    <source>
        <dbReference type="EMBL" id="KAK9054054.1"/>
    </source>
</evidence>
<evidence type="ECO:0000256" key="1">
    <source>
        <dbReference type="SAM" id="MobiDB-lite"/>
    </source>
</evidence>
<dbReference type="EMBL" id="JBCNJP010000025">
    <property type="protein sequence ID" value="KAK9054054.1"/>
    <property type="molecule type" value="Genomic_DNA"/>
</dbReference>
<keyword evidence="4" id="KW-1185">Reference proteome</keyword>
<organism evidence="3 4">
    <name type="scientific">Deinandra increscens subsp. villosa</name>
    <dbReference type="NCBI Taxonomy" id="3103831"/>
    <lineage>
        <taxon>Eukaryota</taxon>
        <taxon>Viridiplantae</taxon>
        <taxon>Streptophyta</taxon>
        <taxon>Embryophyta</taxon>
        <taxon>Tracheophyta</taxon>
        <taxon>Spermatophyta</taxon>
        <taxon>Magnoliopsida</taxon>
        <taxon>eudicotyledons</taxon>
        <taxon>Gunneridae</taxon>
        <taxon>Pentapetalae</taxon>
        <taxon>asterids</taxon>
        <taxon>campanulids</taxon>
        <taxon>Asterales</taxon>
        <taxon>Asteraceae</taxon>
        <taxon>Asteroideae</taxon>
        <taxon>Heliantheae alliance</taxon>
        <taxon>Madieae</taxon>
        <taxon>Madiinae</taxon>
        <taxon>Deinandra</taxon>
    </lineage>
</organism>
<feature type="domain" description="Myb/SANT-like" evidence="2">
    <location>
        <begin position="9"/>
        <end position="102"/>
    </location>
</feature>
<evidence type="ECO:0000259" key="2">
    <source>
        <dbReference type="Pfam" id="PF12776"/>
    </source>
</evidence>